<evidence type="ECO:0000256" key="1">
    <source>
        <dbReference type="SAM" id="MobiDB-lite"/>
    </source>
</evidence>
<organism evidence="2 3">
    <name type="scientific">Accipiter nisus</name>
    <name type="common">Eurasian sparrowhawk</name>
    <dbReference type="NCBI Taxonomy" id="211598"/>
    <lineage>
        <taxon>Eukaryota</taxon>
        <taxon>Metazoa</taxon>
        <taxon>Chordata</taxon>
        <taxon>Craniata</taxon>
        <taxon>Vertebrata</taxon>
        <taxon>Euteleostomi</taxon>
        <taxon>Archelosauria</taxon>
        <taxon>Archosauria</taxon>
        <taxon>Dinosauria</taxon>
        <taxon>Saurischia</taxon>
        <taxon>Theropoda</taxon>
        <taxon>Coelurosauria</taxon>
        <taxon>Aves</taxon>
        <taxon>Neognathae</taxon>
        <taxon>Neoaves</taxon>
        <taxon>Telluraves</taxon>
        <taxon>Accipitrimorphae</taxon>
        <taxon>Accipitriformes</taxon>
        <taxon>Accipitridae</taxon>
        <taxon>Accipitrinae</taxon>
        <taxon>Accipiter</taxon>
    </lineage>
</organism>
<reference evidence="2" key="2">
    <citation type="submission" date="2025-09" db="UniProtKB">
        <authorList>
            <consortium name="Ensembl"/>
        </authorList>
    </citation>
    <scope>IDENTIFICATION</scope>
</reference>
<evidence type="ECO:0000313" key="2">
    <source>
        <dbReference type="Ensembl" id="ENSANIP00000020777.1"/>
    </source>
</evidence>
<accession>A0A8B9N8Z8</accession>
<name>A0A8B9N8Z8_9AVES</name>
<proteinExistence type="predicted"/>
<dbReference type="Proteomes" id="UP000694541">
    <property type="component" value="Unplaced"/>
</dbReference>
<dbReference type="Ensembl" id="ENSANIT00000021466.1">
    <property type="protein sequence ID" value="ENSANIP00000020777.1"/>
    <property type="gene ID" value="ENSANIG00000014123.1"/>
</dbReference>
<evidence type="ECO:0000313" key="3">
    <source>
        <dbReference type="Proteomes" id="UP000694541"/>
    </source>
</evidence>
<keyword evidence="3" id="KW-1185">Reference proteome</keyword>
<dbReference type="AlphaFoldDB" id="A0A8B9N8Z8"/>
<sequence>MACRLVDTQSSGQGSPLGGAPRPLFLPILVKATSLPAHRGLEQKIPHFEAHRRGGGRKGLLASNALWTPLIRRVPLQCLLPAGPACLCSCDPLKNGSIQYSF</sequence>
<protein>
    <submittedName>
        <fullName evidence="2">Uncharacterized protein</fullName>
    </submittedName>
</protein>
<reference evidence="2" key="1">
    <citation type="submission" date="2025-08" db="UniProtKB">
        <authorList>
            <consortium name="Ensembl"/>
        </authorList>
    </citation>
    <scope>IDENTIFICATION</scope>
</reference>
<feature type="region of interest" description="Disordered" evidence="1">
    <location>
        <begin position="1"/>
        <end position="20"/>
    </location>
</feature>